<keyword evidence="2" id="KW-0732">Signal</keyword>
<evidence type="ECO:0000256" key="1">
    <source>
        <dbReference type="SAM" id="Coils"/>
    </source>
</evidence>
<dbReference type="Pfam" id="PF10938">
    <property type="entry name" value="YfdX"/>
    <property type="match status" value="1"/>
</dbReference>
<evidence type="ECO:0000256" key="2">
    <source>
        <dbReference type="SAM" id="SignalP"/>
    </source>
</evidence>
<dbReference type="EMBL" id="CP041406">
    <property type="protein sequence ID" value="QOP45207.1"/>
    <property type="molecule type" value="Genomic_DNA"/>
</dbReference>
<proteinExistence type="predicted"/>
<feature type="signal peptide" evidence="2">
    <location>
        <begin position="1"/>
        <end position="21"/>
    </location>
</feature>
<dbReference type="Proteomes" id="UP000593580">
    <property type="component" value="Chromosome"/>
</dbReference>
<sequence>MKKTIISTIVASLLLSTSVIANSKIKSVTEVNHAAIAKGTQDALASQKKLVQEAISSLQFTSDALVALNKKDAKAATANIEKALGKLEVILSAKNSPKLLPIDSQVSIVEFVGTKDDVKKSVDTVKDLLEHNKVQTARALLNSLQSEIDVSVVSLPLVTYPDALKLAAKYIHENKLEKAKNILQIALNTFDTTTTVIPLPLLKATDLINTSALLSKNGKKEDALKYLAAAEDELDVAEALGYVSHSSNTYKSLHKAIKNVRKEIKGKNKAEKLFDELKKELKDFKNKIFSEKSK</sequence>
<evidence type="ECO:0000313" key="3">
    <source>
        <dbReference type="EMBL" id="QOP45207.1"/>
    </source>
</evidence>
<dbReference type="InterPro" id="IPR021236">
    <property type="entry name" value="Uncharacterised_YfdX"/>
</dbReference>
<accession>A0A7M1B652</accession>
<keyword evidence="1" id="KW-0175">Coiled coil</keyword>
<protein>
    <submittedName>
        <fullName evidence="3">YfdX family protein</fullName>
    </submittedName>
</protein>
<dbReference type="RefSeq" id="WP_193111457.1">
    <property type="nucleotide sequence ID" value="NZ_CP041406.1"/>
</dbReference>
<keyword evidence="4" id="KW-1185">Reference proteome</keyword>
<name>A0A7M1B652_9BACT</name>
<reference evidence="3 4" key="1">
    <citation type="submission" date="2019-07" db="EMBL/GenBank/DDBJ databases">
        <title>Sulfurimonas paralvinellae sp. nov., a novel mesophilic, hydrogen- and sulfur-oxidizing chemolithoautotroph within the Epsilonproteo- bacteria isolated from a deep-sea hydrothermal vent polychaete nest, reclassification of Thiomicrospira denitrificans as Sulfurimonas denitrificans comb. nov. and emended description of the genus Sulfurimonas.</title>
        <authorList>
            <person name="Wang S."/>
            <person name="Jiang L."/>
            <person name="Shao Z."/>
        </authorList>
    </citation>
    <scope>NUCLEOTIDE SEQUENCE [LARGE SCALE GENOMIC DNA]</scope>
    <source>
        <strain evidence="3 4">GO25</strain>
    </source>
</reference>
<feature type="chain" id="PRO_5033039977" evidence="2">
    <location>
        <begin position="22"/>
        <end position="294"/>
    </location>
</feature>
<gene>
    <name evidence="3" type="ORF">FM071_02455</name>
</gene>
<feature type="coiled-coil region" evidence="1">
    <location>
        <begin position="267"/>
        <end position="294"/>
    </location>
</feature>
<dbReference type="AlphaFoldDB" id="A0A7M1B652"/>
<evidence type="ECO:0000313" key="4">
    <source>
        <dbReference type="Proteomes" id="UP000593580"/>
    </source>
</evidence>
<organism evidence="3 4">
    <name type="scientific">Sulfurimonas paralvinellae</name>
    <dbReference type="NCBI Taxonomy" id="317658"/>
    <lineage>
        <taxon>Bacteria</taxon>
        <taxon>Pseudomonadati</taxon>
        <taxon>Campylobacterota</taxon>
        <taxon>Epsilonproteobacteria</taxon>
        <taxon>Campylobacterales</taxon>
        <taxon>Sulfurimonadaceae</taxon>
        <taxon>Sulfurimonas</taxon>
    </lineage>
</organism>
<dbReference type="KEGG" id="spal:FM071_02455"/>